<dbReference type="PANTHER" id="PTHR22928:SF3">
    <property type="entry name" value="TELOMERE-ASSOCIATED PROTEIN RIF1"/>
    <property type="match status" value="1"/>
</dbReference>
<feature type="region of interest" description="Disordered" evidence="1">
    <location>
        <begin position="750"/>
        <end position="1273"/>
    </location>
</feature>
<feature type="compositionally biased region" description="Polar residues" evidence="1">
    <location>
        <begin position="943"/>
        <end position="958"/>
    </location>
</feature>
<feature type="compositionally biased region" description="Polar residues" evidence="1">
    <location>
        <begin position="805"/>
        <end position="819"/>
    </location>
</feature>
<dbReference type="Proteomes" id="UP000271974">
    <property type="component" value="Unassembled WGS sequence"/>
</dbReference>
<feature type="compositionally biased region" description="Polar residues" evidence="1">
    <location>
        <begin position="653"/>
        <end position="668"/>
    </location>
</feature>
<comment type="caution">
    <text evidence="2">The sequence shown here is derived from an EMBL/GenBank/DDBJ whole genome shotgun (WGS) entry which is preliminary data.</text>
</comment>
<dbReference type="GO" id="GO:0005634">
    <property type="term" value="C:nucleus"/>
    <property type="evidence" value="ECO:0007669"/>
    <property type="project" value="TreeGrafter"/>
</dbReference>
<feature type="compositionally biased region" description="Basic and acidic residues" evidence="1">
    <location>
        <begin position="577"/>
        <end position="588"/>
    </location>
</feature>
<keyword evidence="3" id="KW-1185">Reference proteome</keyword>
<feature type="compositionally biased region" description="Polar residues" evidence="1">
    <location>
        <begin position="871"/>
        <end position="905"/>
    </location>
</feature>
<evidence type="ECO:0000313" key="3">
    <source>
        <dbReference type="Proteomes" id="UP000271974"/>
    </source>
</evidence>
<feature type="compositionally biased region" description="Basic residues" evidence="1">
    <location>
        <begin position="1167"/>
        <end position="1190"/>
    </location>
</feature>
<evidence type="ECO:0000313" key="2">
    <source>
        <dbReference type="EMBL" id="RUS77943.1"/>
    </source>
</evidence>
<feature type="compositionally biased region" description="Basic and acidic residues" evidence="1">
    <location>
        <begin position="701"/>
        <end position="727"/>
    </location>
</feature>
<dbReference type="OrthoDB" id="5399929at2759"/>
<evidence type="ECO:0000256" key="1">
    <source>
        <dbReference type="SAM" id="MobiDB-lite"/>
    </source>
</evidence>
<feature type="non-terminal residue" evidence="2">
    <location>
        <position position="1382"/>
    </location>
</feature>
<reference evidence="2 3" key="1">
    <citation type="submission" date="2019-01" db="EMBL/GenBank/DDBJ databases">
        <title>A draft genome assembly of the solar-powered sea slug Elysia chlorotica.</title>
        <authorList>
            <person name="Cai H."/>
            <person name="Li Q."/>
            <person name="Fang X."/>
            <person name="Li J."/>
            <person name="Curtis N.E."/>
            <person name="Altenburger A."/>
            <person name="Shibata T."/>
            <person name="Feng M."/>
            <person name="Maeda T."/>
            <person name="Schwartz J.A."/>
            <person name="Shigenobu S."/>
            <person name="Lundholm N."/>
            <person name="Nishiyama T."/>
            <person name="Yang H."/>
            <person name="Hasebe M."/>
            <person name="Li S."/>
            <person name="Pierce S.K."/>
            <person name="Wang J."/>
        </authorList>
    </citation>
    <scope>NUCLEOTIDE SEQUENCE [LARGE SCALE GENOMIC DNA]</scope>
    <source>
        <strain evidence="2">EC2010</strain>
        <tissue evidence="2">Whole organism of an adult</tissue>
    </source>
</reference>
<feature type="compositionally biased region" description="Polar residues" evidence="1">
    <location>
        <begin position="1204"/>
        <end position="1236"/>
    </location>
</feature>
<dbReference type="STRING" id="188477.A0A3S1B7M7"/>
<dbReference type="GO" id="GO:0000723">
    <property type="term" value="P:telomere maintenance"/>
    <property type="evidence" value="ECO:0007669"/>
    <property type="project" value="TreeGrafter"/>
</dbReference>
<protein>
    <recommendedName>
        <fullName evidence="4">Telomere-associated protein Rif1 N-terminal domain-containing protein</fullName>
    </recommendedName>
</protein>
<feature type="compositionally biased region" description="Basic and acidic residues" evidence="1">
    <location>
        <begin position="1347"/>
        <end position="1357"/>
    </location>
</feature>
<organism evidence="2 3">
    <name type="scientific">Elysia chlorotica</name>
    <name type="common">Eastern emerald elysia</name>
    <name type="synonym">Sea slug</name>
    <dbReference type="NCBI Taxonomy" id="188477"/>
    <lineage>
        <taxon>Eukaryota</taxon>
        <taxon>Metazoa</taxon>
        <taxon>Spiralia</taxon>
        <taxon>Lophotrochozoa</taxon>
        <taxon>Mollusca</taxon>
        <taxon>Gastropoda</taxon>
        <taxon>Heterobranchia</taxon>
        <taxon>Euthyneura</taxon>
        <taxon>Panpulmonata</taxon>
        <taxon>Sacoglossa</taxon>
        <taxon>Placobranchoidea</taxon>
        <taxon>Plakobranchidae</taxon>
        <taxon>Elysia</taxon>
    </lineage>
</organism>
<feature type="compositionally biased region" description="Polar residues" evidence="1">
    <location>
        <begin position="827"/>
        <end position="837"/>
    </location>
</feature>
<name>A0A3S1B7M7_ELYCH</name>
<dbReference type="GO" id="GO:0140445">
    <property type="term" value="C:chromosome, telomeric repeat region"/>
    <property type="evidence" value="ECO:0007669"/>
    <property type="project" value="TreeGrafter"/>
</dbReference>
<feature type="region of interest" description="Disordered" evidence="1">
    <location>
        <begin position="1345"/>
        <end position="1382"/>
    </location>
</feature>
<feature type="compositionally biased region" description="Basic and acidic residues" evidence="1">
    <location>
        <begin position="906"/>
        <end position="918"/>
    </location>
</feature>
<dbReference type="PANTHER" id="PTHR22928">
    <property type="entry name" value="TELOMERE-ASSOCIATED PROTEIN RIF1"/>
    <property type="match status" value="1"/>
</dbReference>
<sequence length="1382" mass="152516">MEVSSVTESYLDLFSFLVSAGASNVQGALGFLEAVADMLNSNSSSLNSAEQLWKMWNIIAQTLQDTIIASNEVNQGDALEYNFGCMHAVLLLPLNQDLASRLSQVLFKAMIKSWKELYHSFARLSALVPTADANACLEETCSKILQMKKVEFKEPSNLECLTSLALKMLDCVDFSAFTTNQGPGAILTLSPSKWARRRQRPMGNLHSFMHFLEFLQSTMNNLIFNDEEQEKQKSNPTALISVAHLLLDMYTILFAHINTPTLILQSMCIVAEPLSSFYRSNSPCNIQRLFVPSFFAKLEKLWHEIALCIGSRYNESYNSELLAAISPLLEATFLHSRRAIKNQAVALWNTTFSRAQTLEYPVALKPVLLRVKEKISIVLPGWINAEDIAIIAESPFSEMSMGMDSQVIAPPVLNPMLSPKRPRASMLNRDVSPVAGRNVSPPPATSSPAKVFTPKQARKLFAPAASSHNIVDMMPDEEFVVINSPVTRKKRLLTEHQKEVLKEKSVLPAMYNNLDASQDVSMMSQFGTETQNENSVTPDVIIINSSNSQDLEKKGSTSAMPPPKSMEKPLPVRISKRLSERSQSKEMDQNETDNLDQSSDPSEAETTKISSAATASGKGSTEQDNNGSAVPKEIEPSSAVEIEEESPFVMFRQNASYSPPLSASQGSQTREKDLSKSRVSLRKVLSEDSMSNFDKKKKTQKEREPRRVSLRKLDSPAKNDGKTSKDCKVAISKIDNGNILSSAKKTLLGEEKSQMAQTELESSAKSQENENSVSNILSSWSGQLKKSVLNKRSEKSPEPEVTAETEPSITLVEDTQSPDNLKKQKCKPTSESITETPTKNEDSSSPHLRSSSARKLFYDEPKQNLDEPTATPRSQKGVRQQLKSAESTSNIEDMPSSQGFQTSPELSREQVKTHDHHTMFGFSELGSQESEGPSAVSVGDSIQEPSIVSSKTGDNASHSMEESENFMPLLMPTMASSTQTQPSLSSSKSSETSSKTETSASETSSSKASSSPDFFPAQSTFQEDSLKDVVNKRKRGTPKKFSPKENERRTRNLKNVKTSPDGMKNQAIQKSREKLPNCSHEFGEITPDMKSPTSSTPPRGHSSTKRKRKLSKESTENSKARKSISPEVDKEAIAISNVPQEKPSPFQQAKIGAREERRKVLGSHLTRSSKKHLLRTRHKTSPPNKFRKLNSGRQVKTSGERSEQNVSDSDSDDNTPLVNLKKPSTVSTIQGDTTANSREDDQNNENDLAALENDELPTSDLNTTHGNKDNGVREALIDVSSNTRSAESTPTKSDKALNYAVVDEALNSVLSEMVKEISTHQNRSDESRAQALNEGTPLLLSEDVDMDINRQPEESQDHLQAGQTRHSLEADSELAAESVSLE</sequence>
<feature type="region of interest" description="Disordered" evidence="1">
    <location>
        <begin position="546"/>
        <end position="727"/>
    </location>
</feature>
<accession>A0A3S1B7M7</accession>
<evidence type="ECO:0008006" key="4">
    <source>
        <dbReference type="Google" id="ProtNLM"/>
    </source>
</evidence>
<feature type="compositionally biased region" description="Low complexity" evidence="1">
    <location>
        <begin position="975"/>
        <end position="1012"/>
    </location>
</feature>
<proteinExistence type="predicted"/>
<feature type="compositionally biased region" description="Low complexity" evidence="1">
    <location>
        <begin position="607"/>
        <end position="620"/>
    </location>
</feature>
<gene>
    <name evidence="2" type="ORF">EGW08_014289</name>
</gene>
<dbReference type="EMBL" id="RQTK01000541">
    <property type="protein sequence ID" value="RUS77943.1"/>
    <property type="molecule type" value="Genomic_DNA"/>
</dbReference>
<feature type="compositionally biased region" description="Polar residues" evidence="1">
    <location>
        <begin position="754"/>
        <end position="784"/>
    </location>
</feature>
<feature type="compositionally biased region" description="Basic and acidic residues" evidence="1">
    <location>
        <begin position="856"/>
        <end position="865"/>
    </location>
</feature>